<feature type="domain" description="FAD-binding FR-type" evidence="3">
    <location>
        <begin position="19"/>
        <end position="155"/>
    </location>
</feature>
<dbReference type="PANTHER" id="PTHR46505:SF1">
    <property type="entry name" value="OXIDOREDUCTASE NAD-BINDING DOMAIN-CONTAINING PROTEIN 1"/>
    <property type="match status" value="1"/>
</dbReference>
<keyword evidence="5" id="KW-1185">Reference proteome</keyword>
<reference evidence="5" key="1">
    <citation type="journal article" date="2020" name="Stud. Mycol.">
        <title>101 Dothideomycetes genomes: A test case for predicting lifestyles and emergence of pathogens.</title>
        <authorList>
            <person name="Haridas S."/>
            <person name="Albert R."/>
            <person name="Binder M."/>
            <person name="Bloem J."/>
            <person name="LaButti K."/>
            <person name="Salamov A."/>
            <person name="Andreopoulos B."/>
            <person name="Baker S."/>
            <person name="Barry K."/>
            <person name="Bills G."/>
            <person name="Bluhm B."/>
            <person name="Cannon C."/>
            <person name="Castanera R."/>
            <person name="Culley D."/>
            <person name="Daum C."/>
            <person name="Ezra D."/>
            <person name="Gonzalez J."/>
            <person name="Henrissat B."/>
            <person name="Kuo A."/>
            <person name="Liang C."/>
            <person name="Lipzen A."/>
            <person name="Lutzoni F."/>
            <person name="Magnuson J."/>
            <person name="Mondo S."/>
            <person name="Nolan M."/>
            <person name="Ohm R."/>
            <person name="Pangilinan J."/>
            <person name="Park H.-J."/>
            <person name="Ramirez L."/>
            <person name="Alfaro M."/>
            <person name="Sun H."/>
            <person name="Tritt A."/>
            <person name="Yoshinaga Y."/>
            <person name="Zwiers L.-H."/>
            <person name="Turgeon B."/>
            <person name="Goodwin S."/>
            <person name="Spatafora J."/>
            <person name="Crous P."/>
            <person name="Grigoriev I."/>
        </authorList>
    </citation>
    <scope>NUCLEOTIDE SEQUENCE [LARGE SCALE GENOMIC DNA]</scope>
    <source>
        <strain evidence="5">CBS 304.66</strain>
    </source>
</reference>
<evidence type="ECO:0000313" key="4">
    <source>
        <dbReference type="EMBL" id="KAF2271142.1"/>
    </source>
</evidence>
<evidence type="ECO:0000259" key="3">
    <source>
        <dbReference type="PROSITE" id="PS51384"/>
    </source>
</evidence>
<dbReference type="InterPro" id="IPR017927">
    <property type="entry name" value="FAD-bd_FR_type"/>
</dbReference>
<name>A0A9P4NDB5_9PLEO</name>
<evidence type="ECO:0000313" key="5">
    <source>
        <dbReference type="Proteomes" id="UP000800093"/>
    </source>
</evidence>
<evidence type="ECO:0000256" key="1">
    <source>
        <dbReference type="ARBA" id="ARBA00023002"/>
    </source>
</evidence>
<accession>A0A9P4NDB5</accession>
<organism evidence="4 5">
    <name type="scientific">Lojkania enalia</name>
    <dbReference type="NCBI Taxonomy" id="147567"/>
    <lineage>
        <taxon>Eukaryota</taxon>
        <taxon>Fungi</taxon>
        <taxon>Dikarya</taxon>
        <taxon>Ascomycota</taxon>
        <taxon>Pezizomycotina</taxon>
        <taxon>Dothideomycetes</taxon>
        <taxon>Pleosporomycetidae</taxon>
        <taxon>Pleosporales</taxon>
        <taxon>Pleosporales incertae sedis</taxon>
        <taxon>Lojkania</taxon>
    </lineage>
</organism>
<protein>
    <recommendedName>
        <fullName evidence="3">FAD-binding FR-type domain-containing protein</fullName>
    </recommendedName>
</protein>
<gene>
    <name evidence="4" type="ORF">CC78DRAFT_557164</name>
</gene>
<sequence length="312" mass="34407">MVSYPLSHEERTAFEPREKGLHSVTLAKITYVNDRIKTYRLIIKDKSGVQVCSSKPSPPPTICADCVGKFLPGQWLDVHVPGIKKAGGFTITSSPRNASPVAANIRAEDVESQPFIELAVQKSPDNPPAAWLWRPEEDIVGKDLTVRVGGSFVWPPPGVDASTIKRVVFIAGGVGINPLISILSYIRQEQPLLDVRFLYSTKISSKGAQQGEVLFLPRILNLLSTPSGAERQGKSRLELFLTGTWDGIGDFGSVLTQRIDEAALSRAIDSQEKRQSSIFYVCGPRDMTDSIVEHLRGQDNIAPEQVLCEKWW</sequence>
<dbReference type="Proteomes" id="UP000800093">
    <property type="component" value="Unassembled WGS sequence"/>
</dbReference>
<dbReference type="SUPFAM" id="SSF52343">
    <property type="entry name" value="Ferredoxin reductase-like, C-terminal NADP-linked domain"/>
    <property type="match status" value="1"/>
</dbReference>
<dbReference type="CDD" id="cd00322">
    <property type="entry name" value="FNR_like"/>
    <property type="match status" value="1"/>
</dbReference>
<dbReference type="GO" id="GO:0016491">
    <property type="term" value="F:oxidoreductase activity"/>
    <property type="evidence" value="ECO:0007669"/>
    <property type="project" value="UniProtKB-KW"/>
</dbReference>
<dbReference type="PANTHER" id="PTHR46505">
    <property type="entry name" value="OXIDOREDUCTASE NAD-BINDING DOMAIN-CONTAINING PROTEIN 1"/>
    <property type="match status" value="1"/>
</dbReference>
<dbReference type="EMBL" id="ML986578">
    <property type="protein sequence ID" value="KAF2271142.1"/>
    <property type="molecule type" value="Genomic_DNA"/>
</dbReference>
<keyword evidence="2" id="KW-0520">NAD</keyword>
<dbReference type="InterPro" id="IPR052128">
    <property type="entry name" value="Oxidoreductase_NAD-binding"/>
</dbReference>
<dbReference type="InterPro" id="IPR039261">
    <property type="entry name" value="FNR_nucleotide-bd"/>
</dbReference>
<dbReference type="OrthoDB" id="436496at2759"/>
<comment type="caution">
    <text evidence="4">The sequence shown here is derived from an EMBL/GenBank/DDBJ whole genome shotgun (WGS) entry which is preliminary data.</text>
</comment>
<keyword evidence="1" id="KW-0560">Oxidoreductase</keyword>
<dbReference type="Gene3D" id="3.40.50.80">
    <property type="entry name" value="Nucleotide-binding domain of ferredoxin-NADP reductase (FNR) module"/>
    <property type="match status" value="1"/>
</dbReference>
<dbReference type="AlphaFoldDB" id="A0A9P4NDB5"/>
<evidence type="ECO:0000256" key="2">
    <source>
        <dbReference type="ARBA" id="ARBA00023027"/>
    </source>
</evidence>
<dbReference type="PROSITE" id="PS51384">
    <property type="entry name" value="FAD_FR"/>
    <property type="match status" value="1"/>
</dbReference>
<proteinExistence type="predicted"/>
<dbReference type="GO" id="GO:0005739">
    <property type="term" value="C:mitochondrion"/>
    <property type="evidence" value="ECO:0007669"/>
    <property type="project" value="TreeGrafter"/>
</dbReference>